<evidence type="ECO:0000259" key="1">
    <source>
        <dbReference type="Pfam" id="PF07228"/>
    </source>
</evidence>
<proteinExistence type="predicted"/>
<keyword evidence="3" id="KW-0378">Hydrolase</keyword>
<feature type="domain" description="PPM-type phosphatase" evidence="1">
    <location>
        <begin position="179"/>
        <end position="333"/>
    </location>
</feature>
<dbReference type="InterPro" id="IPR036890">
    <property type="entry name" value="HATPase_C_sf"/>
</dbReference>
<dbReference type="AlphaFoldDB" id="A0A916J3G0"/>
<dbReference type="InterPro" id="IPR003594">
    <property type="entry name" value="HATPase_dom"/>
</dbReference>
<dbReference type="InterPro" id="IPR039248">
    <property type="entry name" value="Ptase_RsbX"/>
</dbReference>
<protein>
    <submittedName>
        <fullName evidence="3">Phosphoserine phosphatase rsbX</fullName>
        <ecNumber evidence="3">3.1.3.3</ecNumber>
    </submittedName>
</protein>
<dbReference type="InterPro" id="IPR001932">
    <property type="entry name" value="PPM-type_phosphatase-like_dom"/>
</dbReference>
<dbReference type="Gene3D" id="3.60.40.10">
    <property type="entry name" value="PPM-type phosphatase domain"/>
    <property type="match status" value="1"/>
</dbReference>
<accession>A0A916J3G0</accession>
<keyword evidence="4" id="KW-1185">Reference proteome</keyword>
<dbReference type="PANTHER" id="PTHR35801:SF1">
    <property type="entry name" value="PHOSPHOSERINE PHOSPHATASE RSBX"/>
    <property type="match status" value="1"/>
</dbReference>
<dbReference type="PANTHER" id="PTHR35801">
    <property type="entry name" value="PHOSPHOSERINE PHOSPHATASE RSBX"/>
    <property type="match status" value="1"/>
</dbReference>
<dbReference type="Proteomes" id="UP000742786">
    <property type="component" value="Unassembled WGS sequence"/>
</dbReference>
<comment type="caution">
    <text evidence="3">The sequence shown here is derived from an EMBL/GenBank/DDBJ whole genome shotgun (WGS) entry which is preliminary data.</text>
</comment>
<dbReference type="GO" id="GO:0016787">
    <property type="term" value="F:hydrolase activity"/>
    <property type="evidence" value="ECO:0007669"/>
    <property type="project" value="UniProtKB-KW"/>
</dbReference>
<gene>
    <name evidence="3" type="ORF">GTOL_11012</name>
</gene>
<dbReference type="EMBL" id="CAJQUM010000001">
    <property type="protein sequence ID" value="CAG4883130.1"/>
    <property type="molecule type" value="Genomic_DNA"/>
</dbReference>
<dbReference type="SUPFAM" id="SSF55874">
    <property type="entry name" value="ATPase domain of HSP90 chaperone/DNA topoisomerase II/histidine kinase"/>
    <property type="match status" value="1"/>
</dbReference>
<dbReference type="InterPro" id="IPR036457">
    <property type="entry name" value="PPM-type-like_dom_sf"/>
</dbReference>
<name>A0A916J3G0_9PROT</name>
<feature type="domain" description="Histidine kinase/HSP90-like ATPase" evidence="2">
    <location>
        <begin position="14"/>
        <end position="129"/>
    </location>
</feature>
<dbReference type="SUPFAM" id="SSF81606">
    <property type="entry name" value="PP2C-like"/>
    <property type="match status" value="1"/>
</dbReference>
<evidence type="ECO:0000313" key="4">
    <source>
        <dbReference type="Proteomes" id="UP000742786"/>
    </source>
</evidence>
<dbReference type="EC" id="3.1.3.3" evidence="3"/>
<dbReference type="Pfam" id="PF13581">
    <property type="entry name" value="HATPase_c_2"/>
    <property type="match status" value="1"/>
</dbReference>
<evidence type="ECO:0000313" key="3">
    <source>
        <dbReference type="EMBL" id="CAG4883130.1"/>
    </source>
</evidence>
<dbReference type="CDD" id="cd16934">
    <property type="entry name" value="HATPase_RsbT-like"/>
    <property type="match status" value="1"/>
</dbReference>
<sequence>MSPPQTVDIRYESSVGEARRAAQTLAAALGFVPQACDDIALAMTELATNLIKHAGGGSLTLTPLAENGRVGLEIRSRDTGRGIANVELALGDRFSTAEGSRGTGLGAINRLMDELDIDSQHGGGTDIVCRKWRREYQPSVRPCPLGFGVATRPRTFGQANGDAFVVHQWAESALVGVIDGLGHGQFAHRAAQTAYQYVETHFDLPLDQIFRGTGRACRATRGVVMALARFDWGHGRLTFAAVGNILMRVFPRSEPFHFVVRRGVIGLNAPKAVVTEHSWCPDQVLVLHSDGISAHWGWQDFPGWANKPAEAMARELLQAKAKAEDDATVIVVRNAIP</sequence>
<dbReference type="Gene3D" id="3.30.565.10">
    <property type="entry name" value="Histidine kinase-like ATPase, C-terminal domain"/>
    <property type="match status" value="1"/>
</dbReference>
<evidence type="ECO:0000259" key="2">
    <source>
        <dbReference type="Pfam" id="PF13581"/>
    </source>
</evidence>
<organism evidence="3 4">
    <name type="scientific">Georgfuchsia toluolica</name>
    <dbReference type="NCBI Taxonomy" id="424218"/>
    <lineage>
        <taxon>Bacteria</taxon>
        <taxon>Pseudomonadati</taxon>
        <taxon>Pseudomonadota</taxon>
        <taxon>Betaproteobacteria</taxon>
        <taxon>Nitrosomonadales</taxon>
        <taxon>Sterolibacteriaceae</taxon>
        <taxon>Georgfuchsia</taxon>
    </lineage>
</organism>
<reference evidence="3" key="1">
    <citation type="submission" date="2021-04" db="EMBL/GenBank/DDBJ databases">
        <authorList>
            <person name="Hornung B."/>
        </authorList>
    </citation>
    <scope>NUCLEOTIDE SEQUENCE</scope>
    <source>
        <strain evidence="3">G5G6</strain>
    </source>
</reference>
<dbReference type="Pfam" id="PF07228">
    <property type="entry name" value="SpoIIE"/>
    <property type="match status" value="1"/>
</dbReference>